<dbReference type="AlphaFoldDB" id="A0A919B0J5"/>
<comment type="caution">
    <text evidence="3">The sequence shown here is derived from an EMBL/GenBank/DDBJ whole genome shotgun (WGS) entry which is preliminary data.</text>
</comment>
<feature type="domain" description="DUF1023" evidence="2">
    <location>
        <begin position="345"/>
        <end position="514"/>
    </location>
</feature>
<evidence type="ECO:0000256" key="1">
    <source>
        <dbReference type="SAM" id="MobiDB-lite"/>
    </source>
</evidence>
<keyword evidence="4" id="KW-1185">Reference proteome</keyword>
<dbReference type="InterPro" id="IPR010427">
    <property type="entry name" value="DUF1023"/>
</dbReference>
<protein>
    <recommendedName>
        <fullName evidence="2">DUF1023 domain-containing protein</fullName>
    </recommendedName>
</protein>
<gene>
    <name evidence="3" type="ORF">GCM10010218_18450</name>
</gene>
<evidence type="ECO:0000313" key="4">
    <source>
        <dbReference type="Proteomes" id="UP000638313"/>
    </source>
</evidence>
<evidence type="ECO:0000259" key="2">
    <source>
        <dbReference type="Pfam" id="PF06259"/>
    </source>
</evidence>
<feature type="region of interest" description="Disordered" evidence="1">
    <location>
        <begin position="112"/>
        <end position="145"/>
    </location>
</feature>
<evidence type="ECO:0000313" key="3">
    <source>
        <dbReference type="EMBL" id="GHF37196.1"/>
    </source>
</evidence>
<dbReference type="Pfam" id="PF06259">
    <property type="entry name" value="Abhydrolase_8"/>
    <property type="match status" value="1"/>
</dbReference>
<organism evidence="3 4">
    <name type="scientific">Streptomyces mashuensis</name>
    <dbReference type="NCBI Taxonomy" id="33904"/>
    <lineage>
        <taxon>Bacteria</taxon>
        <taxon>Bacillati</taxon>
        <taxon>Actinomycetota</taxon>
        <taxon>Actinomycetes</taxon>
        <taxon>Kitasatosporales</taxon>
        <taxon>Streptomycetaceae</taxon>
        <taxon>Streptomyces</taxon>
    </lineage>
</organism>
<sequence length="599" mass="64604">MEDLVGLDIAKLTDAGKAWSAVSNYAGGARDFVDQGVRGRLAATQQGEGAKAALEKLGLLSDNYQYIHVECGMIRTLLQGLAEELAVPQRNLKQALEDAHKLNFTVKEDGSVEYPRSASTPSPLLPKPARSTGSPPLIKSADPNEAKAQVLAERIGTALKEAAEIDGRYARAVAALKTDGNLKNTDWSDVARDQRGVQTAAGKHFNEEGIPKGRTPKENAEWWDRLSQEKQEEYLAVHPEIIGKMDGLPSGVRDQANRVVLAGARVDLEEQIRDLDKKEPVHYQPRYNNATGLPTGAKDPTAAWLKWEERRNALKEKLLGIDAIQQRFDRTGEEGLPDAYLLDFDTKKRGHAVIANGNPDTAEHTAVYVPGTTAKLGKVDGDIRRMTGLWRVAATMPGEPSVSTITWIGYDAPQSAYPTHNGDLLPEAASDSYAHKAAPTLKQFLDGVQTVQGGPDASHTTVIGHSYGTTVVGATSMDRGLGADDIVSVASPGMLVGHANELDAPKGHVWSEAASVWNDQVTVGGKIAFLGGNTRLGSWDVTTPVTDWLTQNVPSDRAFGANIMQTTAKDHGGYWDDGSVSLENQAAVVTGRYEQVKRD</sequence>
<dbReference type="RefSeq" id="WP_229890755.1">
    <property type="nucleotide sequence ID" value="NZ_BNBD01000002.1"/>
</dbReference>
<dbReference type="Proteomes" id="UP000638313">
    <property type="component" value="Unassembled WGS sequence"/>
</dbReference>
<name>A0A919B0J5_9ACTN</name>
<dbReference type="EMBL" id="BNBD01000002">
    <property type="protein sequence ID" value="GHF37196.1"/>
    <property type="molecule type" value="Genomic_DNA"/>
</dbReference>
<reference evidence="3" key="2">
    <citation type="submission" date="2020-09" db="EMBL/GenBank/DDBJ databases">
        <authorList>
            <person name="Sun Q."/>
            <person name="Ohkuma M."/>
        </authorList>
    </citation>
    <scope>NUCLEOTIDE SEQUENCE</scope>
    <source>
        <strain evidence="3">JCM 4059</strain>
    </source>
</reference>
<proteinExistence type="predicted"/>
<reference evidence="3" key="1">
    <citation type="journal article" date="2014" name="Int. J. Syst. Evol. Microbiol.">
        <title>Complete genome sequence of Corynebacterium casei LMG S-19264T (=DSM 44701T), isolated from a smear-ripened cheese.</title>
        <authorList>
            <consortium name="US DOE Joint Genome Institute (JGI-PGF)"/>
            <person name="Walter F."/>
            <person name="Albersmeier A."/>
            <person name="Kalinowski J."/>
            <person name="Ruckert C."/>
        </authorList>
    </citation>
    <scope>NUCLEOTIDE SEQUENCE</scope>
    <source>
        <strain evidence="3">JCM 4059</strain>
    </source>
</reference>
<accession>A0A919B0J5</accession>